<feature type="non-terminal residue" evidence="1">
    <location>
        <position position="139"/>
    </location>
</feature>
<organism evidence="1 2">
    <name type="scientific">Prorocentrum cordatum</name>
    <dbReference type="NCBI Taxonomy" id="2364126"/>
    <lineage>
        <taxon>Eukaryota</taxon>
        <taxon>Sar</taxon>
        <taxon>Alveolata</taxon>
        <taxon>Dinophyceae</taxon>
        <taxon>Prorocentrales</taxon>
        <taxon>Prorocentraceae</taxon>
        <taxon>Prorocentrum</taxon>
    </lineage>
</organism>
<sequence>VHDRLIERILRHLRRAPHCMPPPVAQPVDGGRAQRAQGKLCGRSARSVGGNQKAVAHLLQPRIVIILVGGFETCQQSAFTARSVSEKSRRRLPVRGKLDIRPALVLKLEMARPEMVPPEPLGPVEVLEHLELIVSQPLE</sequence>
<dbReference type="Proteomes" id="UP001189429">
    <property type="component" value="Unassembled WGS sequence"/>
</dbReference>
<protein>
    <submittedName>
        <fullName evidence="1">Uncharacterized protein</fullName>
    </submittedName>
</protein>
<evidence type="ECO:0000313" key="2">
    <source>
        <dbReference type="Proteomes" id="UP001189429"/>
    </source>
</evidence>
<dbReference type="EMBL" id="CAUYUJ010014710">
    <property type="protein sequence ID" value="CAK0845015.1"/>
    <property type="molecule type" value="Genomic_DNA"/>
</dbReference>
<proteinExistence type="predicted"/>
<feature type="non-terminal residue" evidence="1">
    <location>
        <position position="1"/>
    </location>
</feature>
<accession>A0ABN9THL5</accession>
<reference evidence="1" key="1">
    <citation type="submission" date="2023-10" db="EMBL/GenBank/DDBJ databases">
        <authorList>
            <person name="Chen Y."/>
            <person name="Shah S."/>
            <person name="Dougan E. K."/>
            <person name="Thang M."/>
            <person name="Chan C."/>
        </authorList>
    </citation>
    <scope>NUCLEOTIDE SEQUENCE [LARGE SCALE GENOMIC DNA]</scope>
</reference>
<evidence type="ECO:0000313" key="1">
    <source>
        <dbReference type="EMBL" id="CAK0845015.1"/>
    </source>
</evidence>
<gene>
    <name evidence="1" type="ORF">PCOR1329_LOCUS38945</name>
</gene>
<keyword evidence="2" id="KW-1185">Reference proteome</keyword>
<name>A0ABN9THL5_9DINO</name>
<comment type="caution">
    <text evidence="1">The sequence shown here is derived from an EMBL/GenBank/DDBJ whole genome shotgun (WGS) entry which is preliminary data.</text>
</comment>